<dbReference type="GeneID" id="80875423"/>
<dbReference type="GO" id="GO:0046983">
    <property type="term" value="F:protein dimerization activity"/>
    <property type="evidence" value="ECO:0007669"/>
    <property type="project" value="InterPro"/>
</dbReference>
<evidence type="ECO:0000256" key="5">
    <source>
        <dbReference type="ARBA" id="ARBA00025751"/>
    </source>
</evidence>
<dbReference type="EMBL" id="CP115611">
    <property type="protein sequence ID" value="WBW72120.1"/>
    <property type="molecule type" value="Genomic_DNA"/>
</dbReference>
<dbReference type="PANTHER" id="PTHR13946:SF16">
    <property type="entry name" value="DNA-DIRECTED RNA POLYMERASE II SUBUNIT RPB11"/>
    <property type="match status" value="1"/>
</dbReference>
<evidence type="ECO:0000259" key="6">
    <source>
        <dbReference type="Pfam" id="PF13656"/>
    </source>
</evidence>
<proteinExistence type="inferred from homology"/>
<dbReference type="InterPro" id="IPR022905">
    <property type="entry name" value="Rpo11-like"/>
</dbReference>
<evidence type="ECO:0000313" key="7">
    <source>
        <dbReference type="EMBL" id="WBW72120.1"/>
    </source>
</evidence>
<dbReference type="HAMAP" id="MF_00261">
    <property type="entry name" value="RNApol_arch_Rpo11"/>
    <property type="match status" value="1"/>
</dbReference>
<evidence type="ECO:0000256" key="4">
    <source>
        <dbReference type="ARBA" id="ARBA00023242"/>
    </source>
</evidence>
<dbReference type="GO" id="GO:0006366">
    <property type="term" value="P:transcription by RNA polymerase II"/>
    <property type="evidence" value="ECO:0007669"/>
    <property type="project" value="InterPro"/>
</dbReference>
<dbReference type="GO" id="GO:0003899">
    <property type="term" value="F:DNA-directed RNA polymerase activity"/>
    <property type="evidence" value="ECO:0007669"/>
    <property type="project" value="InterPro"/>
</dbReference>
<evidence type="ECO:0000256" key="1">
    <source>
        <dbReference type="ARBA" id="ARBA00004123"/>
    </source>
</evidence>
<dbReference type="RefSeq" id="XP_056036363.1">
    <property type="nucleotide sequence ID" value="XM_056180734.1"/>
</dbReference>
<dbReference type="GO" id="GO:0003677">
    <property type="term" value="F:DNA binding"/>
    <property type="evidence" value="ECO:0007669"/>
    <property type="project" value="InterPro"/>
</dbReference>
<dbReference type="PROSITE" id="PS01154">
    <property type="entry name" value="RNA_POL_L_13KD"/>
    <property type="match status" value="1"/>
</dbReference>
<dbReference type="InterPro" id="IPR009025">
    <property type="entry name" value="RBP11-like_dimer"/>
</dbReference>
<evidence type="ECO:0000256" key="3">
    <source>
        <dbReference type="ARBA" id="ARBA00023163"/>
    </source>
</evidence>
<keyword evidence="4" id="KW-0539">Nucleus</keyword>
<accession>A0AAE9W9F9</accession>
<reference evidence="7 8" key="1">
    <citation type="journal article" date="2023" name="G3 (Bethesda)">
        <title>A high-quality reference genome for the fission yeast Schizosaccharomyces osmophilus.</title>
        <authorList>
            <person name="Jia G.S."/>
            <person name="Zhang W.C."/>
            <person name="Liang Y."/>
            <person name="Liu X.H."/>
            <person name="Rhind N."/>
            <person name="Pidoux A."/>
            <person name="Brysch-Herzberg M."/>
            <person name="Du L.L."/>
        </authorList>
    </citation>
    <scope>NUCLEOTIDE SEQUENCE [LARGE SCALE GENOMIC DNA]</scope>
    <source>
        <strain evidence="7 8">CBS 15793</strain>
    </source>
</reference>
<dbReference type="CDD" id="cd06926">
    <property type="entry name" value="RNAP_II_RPB11"/>
    <property type="match status" value="1"/>
</dbReference>
<dbReference type="PANTHER" id="PTHR13946">
    <property type="entry name" value="DNA-DIRECTED RNA POLYMERASE I,II,III"/>
    <property type="match status" value="1"/>
</dbReference>
<protein>
    <submittedName>
        <fullName evidence="7">RNA polymerase II complex subunit Rpb11</fullName>
    </submittedName>
</protein>
<keyword evidence="8" id="KW-1185">Reference proteome</keyword>
<dbReference type="InterPro" id="IPR008193">
    <property type="entry name" value="RNA_pol_Rpb11_13-16kDa_CS"/>
</dbReference>
<feature type="domain" description="DNA-directed RNA polymerase RBP11-like dimerisation" evidence="6">
    <location>
        <begin position="30"/>
        <end position="101"/>
    </location>
</feature>
<dbReference type="AlphaFoldDB" id="A0AAE9W9F9"/>
<dbReference type="Gene3D" id="3.30.1360.10">
    <property type="entry name" value="RNA polymerase, RBP11-like subunit"/>
    <property type="match status" value="1"/>
</dbReference>
<gene>
    <name evidence="7" type="primary">rpb11</name>
    <name evidence="7" type="ORF">SOMG_01941</name>
</gene>
<keyword evidence="2" id="KW-0240">DNA-directed RNA polymerase</keyword>
<comment type="subcellular location">
    <subcellularLocation>
        <location evidence="1">Nucleus</location>
    </subcellularLocation>
</comment>
<dbReference type="InterPro" id="IPR037685">
    <property type="entry name" value="RBP11"/>
</dbReference>
<name>A0AAE9W9F9_9SCHI</name>
<dbReference type="Proteomes" id="UP001212411">
    <property type="component" value="Chromosome 1"/>
</dbReference>
<comment type="similarity">
    <text evidence="5">Belongs to the archaeal Rpo11/eukaryotic RPB11/RPC19 RNA polymerase subunit family.</text>
</comment>
<sequence>MNQPERYELIELMGLPKVTYNLDSKSPNAAVITIEKEDHSLANMLAQQLLTDERVLFAGYKVPHPLNHNFILRVQTTEECTPKQAIVDAAKALITHLEEIKVNFMREWELKMISVEGVEMEFS</sequence>
<dbReference type="SUPFAM" id="SSF55257">
    <property type="entry name" value="RBP11-like subunits of RNA polymerase"/>
    <property type="match status" value="1"/>
</dbReference>
<evidence type="ECO:0000256" key="2">
    <source>
        <dbReference type="ARBA" id="ARBA00022478"/>
    </source>
</evidence>
<evidence type="ECO:0000313" key="8">
    <source>
        <dbReference type="Proteomes" id="UP001212411"/>
    </source>
</evidence>
<dbReference type="Pfam" id="PF13656">
    <property type="entry name" value="RNA_pol_L_2"/>
    <property type="match status" value="1"/>
</dbReference>
<organism evidence="7 8">
    <name type="scientific">Schizosaccharomyces osmophilus</name>
    <dbReference type="NCBI Taxonomy" id="2545709"/>
    <lineage>
        <taxon>Eukaryota</taxon>
        <taxon>Fungi</taxon>
        <taxon>Dikarya</taxon>
        <taxon>Ascomycota</taxon>
        <taxon>Taphrinomycotina</taxon>
        <taxon>Schizosaccharomycetes</taxon>
        <taxon>Schizosaccharomycetales</taxon>
        <taxon>Schizosaccharomycetaceae</taxon>
        <taxon>Schizosaccharomyces</taxon>
    </lineage>
</organism>
<dbReference type="InterPro" id="IPR036603">
    <property type="entry name" value="RBP11-like"/>
</dbReference>
<dbReference type="GO" id="GO:0005665">
    <property type="term" value="C:RNA polymerase II, core complex"/>
    <property type="evidence" value="ECO:0007669"/>
    <property type="project" value="InterPro"/>
</dbReference>
<keyword evidence="3" id="KW-0804">Transcription</keyword>
<dbReference type="KEGG" id="som:SOMG_01941"/>